<proteinExistence type="predicted"/>
<protein>
    <submittedName>
        <fullName evidence="3">Uncharacterized protein</fullName>
    </submittedName>
</protein>
<evidence type="ECO:0000256" key="1">
    <source>
        <dbReference type="SAM" id="MobiDB-lite"/>
    </source>
</evidence>
<reference evidence="3 4" key="1">
    <citation type="submission" date="2015-11" db="EMBL/GenBank/DDBJ databases">
        <title>Expanding the genomic diversity of Burkholderia species for the development of highly accurate diagnostics.</title>
        <authorList>
            <person name="Sahl J."/>
            <person name="Keim P."/>
            <person name="Wagner D."/>
        </authorList>
    </citation>
    <scope>NUCLEOTIDE SEQUENCE [LARGE SCALE GENOMIC DNA]</scope>
    <source>
        <strain evidence="3 4">MSMB2036</strain>
    </source>
</reference>
<dbReference type="RefSeq" id="WP_059755107.1">
    <property type="nucleotide sequence ID" value="NZ_CP013415.1"/>
</dbReference>
<gene>
    <name evidence="3" type="ORF">WJ33_31240</name>
</gene>
<sequence>MNVIVEYPEDCLLQPVERQVFSRQIRNLLTRDKAYMHDLDAMRARVGLESAFASYQRDELSTLLSMVHEYVSDELRDTLLDRLGRYLNVRIRRVEYTQEPEDRDQFVERVVVTKHSWIWTIAVGIVMFAVGYGFSDFLSPGHRQPNAGKPIAAISESPSHSIAIAPSSADTSSDDSVGEIPMLAFSFESSRPKRDLGALRALMPTDGGTYTIDLTVTPVVAAPTAASRDEPPVRVALDEHKEPKKDPQ</sequence>
<evidence type="ECO:0000313" key="4">
    <source>
        <dbReference type="Proteomes" id="UP000064029"/>
    </source>
</evidence>
<keyword evidence="2" id="KW-0472">Membrane</keyword>
<dbReference type="Proteomes" id="UP000064029">
    <property type="component" value="Unassembled WGS sequence"/>
</dbReference>
<feature type="compositionally biased region" description="Basic and acidic residues" evidence="1">
    <location>
        <begin position="227"/>
        <end position="248"/>
    </location>
</feature>
<keyword evidence="2" id="KW-1133">Transmembrane helix</keyword>
<dbReference type="AlphaFoldDB" id="A0A118HPW3"/>
<dbReference type="EMBL" id="LOXM01000185">
    <property type="protein sequence ID" value="KVG61653.1"/>
    <property type="molecule type" value="Genomic_DNA"/>
</dbReference>
<keyword evidence="2" id="KW-0812">Transmembrane</keyword>
<organism evidence="3 4">
    <name type="scientific">Burkholderia ubonensis</name>
    <dbReference type="NCBI Taxonomy" id="101571"/>
    <lineage>
        <taxon>Bacteria</taxon>
        <taxon>Pseudomonadati</taxon>
        <taxon>Pseudomonadota</taxon>
        <taxon>Betaproteobacteria</taxon>
        <taxon>Burkholderiales</taxon>
        <taxon>Burkholderiaceae</taxon>
        <taxon>Burkholderia</taxon>
        <taxon>Burkholderia cepacia complex</taxon>
    </lineage>
</organism>
<evidence type="ECO:0000256" key="2">
    <source>
        <dbReference type="SAM" id="Phobius"/>
    </source>
</evidence>
<dbReference type="OrthoDB" id="9030139at2"/>
<accession>A0A118HPW3</accession>
<name>A0A118HPW3_9BURK</name>
<evidence type="ECO:0000313" key="3">
    <source>
        <dbReference type="EMBL" id="KVG61653.1"/>
    </source>
</evidence>
<feature type="transmembrane region" description="Helical" evidence="2">
    <location>
        <begin position="116"/>
        <end position="134"/>
    </location>
</feature>
<feature type="region of interest" description="Disordered" evidence="1">
    <location>
        <begin position="223"/>
        <end position="248"/>
    </location>
</feature>
<comment type="caution">
    <text evidence="3">The sequence shown here is derived from an EMBL/GenBank/DDBJ whole genome shotgun (WGS) entry which is preliminary data.</text>
</comment>